<keyword evidence="3" id="KW-1185">Reference proteome</keyword>
<dbReference type="Proteomes" id="UP000029224">
    <property type="component" value="Unassembled WGS sequence"/>
</dbReference>
<comment type="caution">
    <text evidence="2">The sequence shown here is derived from an EMBL/GenBank/DDBJ whole genome shotgun (WGS) entry which is preliminary data.</text>
</comment>
<sequence>MNDIQLAAQAMMDFQTTIIVAYAILISGAIMEYARDKA</sequence>
<name>A0A090T1A1_9VIBR</name>
<evidence type="ECO:0000256" key="1">
    <source>
        <dbReference type="SAM" id="Phobius"/>
    </source>
</evidence>
<keyword evidence="1" id="KW-1133">Transmembrane helix</keyword>
<reference evidence="2 3" key="2">
    <citation type="submission" date="2014-09" db="EMBL/GenBank/DDBJ databases">
        <authorList>
            <consortium name="NBRP consortium"/>
            <person name="Sawabe T."/>
            <person name="Meirelles P."/>
            <person name="Nakanishi M."/>
            <person name="Sayaka M."/>
            <person name="Hattori M."/>
            <person name="Ohkuma M."/>
        </authorList>
    </citation>
    <scope>NUCLEOTIDE SEQUENCE [LARGE SCALE GENOMIC DNA]</scope>
    <source>
        <strain evidence="2 3">JCM 19240</strain>
    </source>
</reference>
<keyword evidence="1" id="KW-0812">Transmembrane</keyword>
<gene>
    <name evidence="2" type="ORF">JCM19240_2432</name>
</gene>
<keyword evidence="1" id="KW-0472">Membrane</keyword>
<proteinExistence type="predicted"/>
<accession>A0A090T1A1</accession>
<evidence type="ECO:0000313" key="3">
    <source>
        <dbReference type="Proteomes" id="UP000029224"/>
    </source>
</evidence>
<organism evidence="2 3">
    <name type="scientific">Vibrio maritimus</name>
    <dbReference type="NCBI Taxonomy" id="990268"/>
    <lineage>
        <taxon>Bacteria</taxon>
        <taxon>Pseudomonadati</taxon>
        <taxon>Pseudomonadota</taxon>
        <taxon>Gammaproteobacteria</taxon>
        <taxon>Vibrionales</taxon>
        <taxon>Vibrionaceae</taxon>
        <taxon>Vibrio</taxon>
    </lineage>
</organism>
<dbReference type="EMBL" id="BBMT01000003">
    <property type="protein sequence ID" value="GAL33736.1"/>
    <property type="molecule type" value="Genomic_DNA"/>
</dbReference>
<feature type="transmembrane region" description="Helical" evidence="1">
    <location>
        <begin position="14"/>
        <end position="34"/>
    </location>
</feature>
<evidence type="ECO:0000313" key="2">
    <source>
        <dbReference type="EMBL" id="GAL33736.1"/>
    </source>
</evidence>
<reference evidence="2 3" key="1">
    <citation type="submission" date="2014-09" db="EMBL/GenBank/DDBJ databases">
        <title>Vibrio maritimus JCM 19240. (C210) whole genome shotgun sequence.</title>
        <authorList>
            <person name="Sawabe T."/>
            <person name="Meirelles P."/>
            <person name="Nakanishi M."/>
            <person name="Sayaka M."/>
            <person name="Hattori M."/>
            <person name="Ohkuma M."/>
        </authorList>
    </citation>
    <scope>NUCLEOTIDE SEQUENCE [LARGE SCALE GENOMIC DNA]</scope>
    <source>
        <strain evidence="2 3">JCM 19240</strain>
    </source>
</reference>
<protein>
    <submittedName>
        <fullName evidence="2">Uncharacterized protein</fullName>
    </submittedName>
</protein>
<dbReference type="AlphaFoldDB" id="A0A090T1A1"/>